<keyword evidence="5 12" id="KW-0862">Zinc</keyword>
<dbReference type="GO" id="GO:0003700">
    <property type="term" value="F:DNA-binding transcription factor activity"/>
    <property type="evidence" value="ECO:0007669"/>
    <property type="project" value="InterPro"/>
</dbReference>
<dbReference type="Gene3D" id="1.10.565.10">
    <property type="entry name" value="Retinoid X Receptor"/>
    <property type="match status" value="1"/>
</dbReference>
<protein>
    <submittedName>
        <fullName evidence="17">Nuclear receptor domain-containing protein</fullName>
    </submittedName>
</protein>
<comment type="function">
    <text evidence="11">Orphan nuclear receptor.</text>
</comment>
<dbReference type="InterPro" id="IPR001628">
    <property type="entry name" value="Znf_hrmn_rcpt"/>
</dbReference>
<keyword evidence="16" id="KW-1185">Reference proteome</keyword>
<keyword evidence="6 12" id="KW-0805">Transcription regulation</keyword>
<dbReference type="CDD" id="cd06960">
    <property type="entry name" value="NR_DBD_HNF4A"/>
    <property type="match status" value="1"/>
</dbReference>
<keyword evidence="7 12" id="KW-0238">DNA-binding</keyword>
<comment type="similarity">
    <text evidence="2 12">Belongs to the nuclear hormone receptor family.</text>
</comment>
<evidence type="ECO:0000313" key="16">
    <source>
        <dbReference type="Proteomes" id="UP000492821"/>
    </source>
</evidence>
<evidence type="ECO:0000256" key="6">
    <source>
        <dbReference type="ARBA" id="ARBA00023015"/>
    </source>
</evidence>
<evidence type="ECO:0000313" key="17">
    <source>
        <dbReference type="WBParaSite" id="Pan_g19240.t2"/>
    </source>
</evidence>
<accession>A0A7E4VCM8</accession>
<evidence type="ECO:0000256" key="9">
    <source>
        <dbReference type="ARBA" id="ARBA00023170"/>
    </source>
</evidence>
<evidence type="ECO:0000256" key="10">
    <source>
        <dbReference type="ARBA" id="ARBA00023242"/>
    </source>
</evidence>
<dbReference type="PANTHER" id="PTHR47519">
    <property type="entry name" value="NUCLEAR HORMONE RECEPTOR FAMILY MEMBER NHR-31-RELATED"/>
    <property type="match status" value="1"/>
</dbReference>
<keyword evidence="10 12" id="KW-0539">Nucleus</keyword>
<dbReference type="InterPro" id="IPR052496">
    <property type="entry name" value="Orphan_Nuclear_Rcpt"/>
</dbReference>
<evidence type="ECO:0000256" key="2">
    <source>
        <dbReference type="ARBA" id="ARBA00005993"/>
    </source>
</evidence>
<dbReference type="Gene3D" id="3.30.50.10">
    <property type="entry name" value="Erythroid Transcription Factor GATA-1, subunit A"/>
    <property type="match status" value="1"/>
</dbReference>
<evidence type="ECO:0000259" key="15">
    <source>
        <dbReference type="PROSITE" id="PS51843"/>
    </source>
</evidence>
<dbReference type="GO" id="GO:0008270">
    <property type="term" value="F:zinc ion binding"/>
    <property type="evidence" value="ECO:0007669"/>
    <property type="project" value="UniProtKB-KW"/>
</dbReference>
<evidence type="ECO:0000256" key="5">
    <source>
        <dbReference type="ARBA" id="ARBA00022833"/>
    </source>
</evidence>
<dbReference type="AlphaFoldDB" id="A0A7E4VCM8"/>
<feature type="compositionally biased region" description="Polar residues" evidence="13">
    <location>
        <begin position="524"/>
        <end position="533"/>
    </location>
</feature>
<dbReference type="PANTHER" id="PTHR47519:SF2">
    <property type="entry name" value="NUCLEAR HORMONE RECEPTOR FAMILY MEMBER NHR-97"/>
    <property type="match status" value="1"/>
</dbReference>
<evidence type="ECO:0000256" key="12">
    <source>
        <dbReference type="RuleBase" id="RU004334"/>
    </source>
</evidence>
<feature type="region of interest" description="Disordered" evidence="13">
    <location>
        <begin position="140"/>
        <end position="160"/>
    </location>
</feature>
<organism evidence="16 17">
    <name type="scientific">Panagrellus redivivus</name>
    <name type="common">Microworm</name>
    <dbReference type="NCBI Taxonomy" id="6233"/>
    <lineage>
        <taxon>Eukaryota</taxon>
        <taxon>Metazoa</taxon>
        <taxon>Ecdysozoa</taxon>
        <taxon>Nematoda</taxon>
        <taxon>Chromadorea</taxon>
        <taxon>Rhabditida</taxon>
        <taxon>Tylenchina</taxon>
        <taxon>Panagrolaimomorpha</taxon>
        <taxon>Panagrolaimoidea</taxon>
        <taxon>Panagrolaimidae</taxon>
        <taxon>Panagrellus</taxon>
    </lineage>
</organism>
<dbReference type="PRINTS" id="PR00047">
    <property type="entry name" value="STROIDFINGER"/>
</dbReference>
<evidence type="ECO:0000256" key="4">
    <source>
        <dbReference type="ARBA" id="ARBA00022771"/>
    </source>
</evidence>
<dbReference type="InterPro" id="IPR000536">
    <property type="entry name" value="Nucl_hrmn_rcpt_lig-bd"/>
</dbReference>
<feature type="region of interest" description="Disordered" evidence="13">
    <location>
        <begin position="26"/>
        <end position="49"/>
    </location>
</feature>
<dbReference type="GO" id="GO:0005634">
    <property type="term" value="C:nucleus"/>
    <property type="evidence" value="ECO:0007669"/>
    <property type="project" value="UniProtKB-SubCell"/>
</dbReference>
<feature type="domain" description="NR LBD" evidence="15">
    <location>
        <begin position="193"/>
        <end position="433"/>
    </location>
</feature>
<dbReference type="PRINTS" id="PR00398">
    <property type="entry name" value="STRDHORMONER"/>
</dbReference>
<reference evidence="16" key="1">
    <citation type="journal article" date="2013" name="Genetics">
        <title>The draft genome and transcriptome of Panagrellus redivivus are shaped by the harsh demands of a free-living lifestyle.</title>
        <authorList>
            <person name="Srinivasan J."/>
            <person name="Dillman A.R."/>
            <person name="Macchietto M.G."/>
            <person name="Heikkinen L."/>
            <person name="Lakso M."/>
            <person name="Fracchia K.M."/>
            <person name="Antoshechkin I."/>
            <person name="Mortazavi A."/>
            <person name="Wong G."/>
            <person name="Sternberg P.W."/>
        </authorList>
    </citation>
    <scope>NUCLEOTIDE SEQUENCE [LARGE SCALE GENOMIC DNA]</scope>
    <source>
        <strain evidence="16">MT8872</strain>
    </source>
</reference>
<reference evidence="17" key="2">
    <citation type="submission" date="2020-10" db="UniProtKB">
        <authorList>
            <consortium name="WormBaseParasite"/>
        </authorList>
    </citation>
    <scope>IDENTIFICATION</scope>
</reference>
<dbReference type="WBParaSite" id="Pan_g19240.t2">
    <property type="protein sequence ID" value="Pan_g19240.t2"/>
    <property type="gene ID" value="Pan_g19240"/>
</dbReference>
<feature type="region of interest" description="Disordered" evidence="13">
    <location>
        <begin position="446"/>
        <end position="482"/>
    </location>
</feature>
<dbReference type="SMART" id="SM00399">
    <property type="entry name" value="ZnF_C4"/>
    <property type="match status" value="1"/>
</dbReference>
<keyword evidence="8 12" id="KW-0804">Transcription</keyword>
<dbReference type="InterPro" id="IPR049636">
    <property type="entry name" value="HNF4-like_DBD"/>
</dbReference>
<proteinExistence type="inferred from homology"/>
<name>A0A7E4VCM8_PANRE</name>
<dbReference type="PROSITE" id="PS00031">
    <property type="entry name" value="NUCLEAR_REC_DBD_1"/>
    <property type="match status" value="1"/>
</dbReference>
<dbReference type="InterPro" id="IPR035500">
    <property type="entry name" value="NHR-like_dom_sf"/>
</dbReference>
<sequence length="627" mass="69756">MASGARPSSSQRATVAVEVDNGSAIMASDRKRGGRHRHTADDLTATGGMSPPSTGLTNCVVCGDRACSHYYYGVAACHGCKCFFWRSVKQQVQYKCRYEGNCDITVNARNACRYCRFQRCIRAGMQPESVRVKKDDVPVKARKHAHVEPTPDLPGTDIMERPPPVKKQYSSVFTKMLELEAKVLEEADFNENNQNNTFDTLQDIFMFPEYMDAYRTRVTFCVRLRSVSEEDMNFCKFRTLAYALDYVRALDYVFPNSINVMDQIALLRHSYGSITVFNIAVGTASATRDNTLLCLPTGITVSKHEEVISNSFMSHIVIVGLIDSLVHPVDELRMTENEILLLRGIIVLNAEARGLSPTGKQWVAGMRDLLHTALYQECQSVDSTDAPVRFAKLLHLLPKIALLSRDLVEHIKVAHTFNADMRRVDPLFFELFGDIFQDEREHMAGVSPAASVRVKEQTVKSNPGSRLRHDNHGEGSRQPETTSDFLRRALGGDDLANYGTNVRSPPLALVADSQPETRLPCKTEPQNSPLTSTDASLNVSAMIGSNAPRISVQQQLMWNPNNNSMQIIHANFQSNSGVPFTQESQMASYANSLHTNDGSASSTQSSVGSSPEAPFFVYPQFTYEGYY</sequence>
<dbReference type="GO" id="GO:0000978">
    <property type="term" value="F:RNA polymerase II cis-regulatory region sequence-specific DNA binding"/>
    <property type="evidence" value="ECO:0007669"/>
    <property type="project" value="InterPro"/>
</dbReference>
<evidence type="ECO:0000256" key="13">
    <source>
        <dbReference type="SAM" id="MobiDB-lite"/>
    </source>
</evidence>
<feature type="compositionally biased region" description="Basic and acidic residues" evidence="13">
    <location>
        <begin position="467"/>
        <end position="477"/>
    </location>
</feature>
<dbReference type="InterPro" id="IPR001723">
    <property type="entry name" value="Nuclear_hrmn_rcpt"/>
</dbReference>
<dbReference type="Proteomes" id="UP000492821">
    <property type="component" value="Unassembled WGS sequence"/>
</dbReference>
<evidence type="ECO:0000256" key="8">
    <source>
        <dbReference type="ARBA" id="ARBA00023163"/>
    </source>
</evidence>
<evidence type="ECO:0000256" key="11">
    <source>
        <dbReference type="ARBA" id="ARBA00037512"/>
    </source>
</evidence>
<feature type="domain" description="Nuclear receptor" evidence="14">
    <location>
        <begin position="56"/>
        <end position="132"/>
    </location>
</feature>
<comment type="subcellular location">
    <subcellularLocation>
        <location evidence="1 12">Nucleus</location>
    </subcellularLocation>
</comment>
<keyword evidence="4 12" id="KW-0863">Zinc-finger</keyword>
<feature type="region of interest" description="Disordered" evidence="13">
    <location>
        <begin position="511"/>
        <end position="533"/>
    </location>
</feature>
<evidence type="ECO:0000256" key="7">
    <source>
        <dbReference type="ARBA" id="ARBA00023125"/>
    </source>
</evidence>
<dbReference type="Pfam" id="PF00105">
    <property type="entry name" value="zf-C4"/>
    <property type="match status" value="1"/>
</dbReference>
<evidence type="ECO:0000256" key="1">
    <source>
        <dbReference type="ARBA" id="ARBA00004123"/>
    </source>
</evidence>
<dbReference type="SUPFAM" id="SSF48508">
    <property type="entry name" value="Nuclear receptor ligand-binding domain"/>
    <property type="match status" value="1"/>
</dbReference>
<evidence type="ECO:0000259" key="14">
    <source>
        <dbReference type="PROSITE" id="PS51030"/>
    </source>
</evidence>
<keyword evidence="9 12" id="KW-0675">Receptor</keyword>
<dbReference type="PROSITE" id="PS51843">
    <property type="entry name" value="NR_LBD"/>
    <property type="match status" value="1"/>
</dbReference>
<dbReference type="Pfam" id="PF00104">
    <property type="entry name" value="Hormone_recep"/>
    <property type="match status" value="1"/>
</dbReference>
<dbReference type="PROSITE" id="PS51030">
    <property type="entry name" value="NUCLEAR_REC_DBD_2"/>
    <property type="match status" value="1"/>
</dbReference>
<dbReference type="InterPro" id="IPR013088">
    <property type="entry name" value="Znf_NHR/GATA"/>
</dbReference>
<keyword evidence="3 12" id="KW-0479">Metal-binding</keyword>
<dbReference type="SUPFAM" id="SSF57716">
    <property type="entry name" value="Glucocorticoid receptor-like (DNA-binding domain)"/>
    <property type="match status" value="1"/>
</dbReference>
<evidence type="ECO:0000256" key="3">
    <source>
        <dbReference type="ARBA" id="ARBA00022723"/>
    </source>
</evidence>
<dbReference type="SMART" id="SM00430">
    <property type="entry name" value="HOLI"/>
    <property type="match status" value="1"/>
</dbReference>